<dbReference type="GO" id="GO:0004252">
    <property type="term" value="F:serine-type endopeptidase activity"/>
    <property type="evidence" value="ECO:0007669"/>
    <property type="project" value="InterPro"/>
</dbReference>
<proteinExistence type="inferred from homology"/>
<dbReference type="Proteomes" id="UP000283993">
    <property type="component" value="Unassembled WGS sequence"/>
</dbReference>
<dbReference type="InterPro" id="IPR002470">
    <property type="entry name" value="Peptidase_S9A"/>
</dbReference>
<evidence type="ECO:0000256" key="2">
    <source>
        <dbReference type="ARBA" id="ARBA00022670"/>
    </source>
</evidence>
<comment type="similarity">
    <text evidence="1">Belongs to the peptidase S9A family.</text>
</comment>
<name>A0A423PN34_9GAMM</name>
<dbReference type="Gene3D" id="2.130.10.120">
    <property type="entry name" value="Prolyl oligopeptidase, N-terminal domain"/>
    <property type="match status" value="1"/>
</dbReference>
<dbReference type="SUPFAM" id="SSF53474">
    <property type="entry name" value="alpha/beta-Hydrolases"/>
    <property type="match status" value="1"/>
</dbReference>
<dbReference type="GO" id="GO:0006508">
    <property type="term" value="P:proteolysis"/>
    <property type="evidence" value="ECO:0007669"/>
    <property type="project" value="UniProtKB-KW"/>
</dbReference>
<dbReference type="PANTHER" id="PTHR11757:SF19">
    <property type="entry name" value="PROLYL ENDOPEPTIDASE-LIKE"/>
    <property type="match status" value="1"/>
</dbReference>
<dbReference type="Pfam" id="PF00326">
    <property type="entry name" value="Peptidase_S9"/>
    <property type="match status" value="1"/>
</dbReference>
<dbReference type="SUPFAM" id="SSF50993">
    <property type="entry name" value="Peptidase/esterase 'gauge' domain"/>
    <property type="match status" value="1"/>
</dbReference>
<protein>
    <submittedName>
        <fullName evidence="8">Peptidase S9</fullName>
    </submittedName>
</protein>
<dbReference type="AlphaFoldDB" id="A0A423PN34"/>
<evidence type="ECO:0000256" key="1">
    <source>
        <dbReference type="ARBA" id="ARBA00005228"/>
    </source>
</evidence>
<evidence type="ECO:0000256" key="4">
    <source>
        <dbReference type="ARBA" id="ARBA00022825"/>
    </source>
</evidence>
<dbReference type="Pfam" id="PF02897">
    <property type="entry name" value="Peptidase_S9_N"/>
    <property type="match status" value="1"/>
</dbReference>
<feature type="domain" description="Peptidase S9A N-terminal" evidence="7">
    <location>
        <begin position="14"/>
        <end position="448"/>
    </location>
</feature>
<gene>
    <name evidence="8" type="ORF">SAOR_09350</name>
</gene>
<evidence type="ECO:0000313" key="9">
    <source>
        <dbReference type="Proteomes" id="UP000283993"/>
    </source>
</evidence>
<evidence type="ECO:0000256" key="3">
    <source>
        <dbReference type="ARBA" id="ARBA00022801"/>
    </source>
</evidence>
<feature type="region of interest" description="Disordered" evidence="5">
    <location>
        <begin position="1"/>
        <end position="21"/>
    </location>
</feature>
<dbReference type="InterPro" id="IPR051543">
    <property type="entry name" value="Serine_Peptidase_S9A"/>
</dbReference>
<sequence>MNQTAADNAAPQPPVAARRPSETTIHGVTLVDDYAWLRDANWREAMLDPTKLGADIRAHLEAENAYTEAMMADTAALQTTLVAEMRARMAEADASVPTADGDWVYYVRFREGGQHPIFCRAPRAADGRAEPGEPLPGERILLDGDAEAEGREYFALGGVDHSPDHARLAFAVDERGSEAYTIHVRALDDAADNADNTGGAGEAGAELQPPIGNTTGNVVWAADSATLFYTTLDDNHRPCRVWRLALGETPDNAVLVYEEPDPGFFVGLGETQSARYILIDAHDHATSETRFIPADDPTAEPRLIAARVTGREYGVDDDNGTHFVILTNAGGAEDFCLMRAPIETPDYDHWQALVPHVPGRLILDHVELARHRVRMERADALPRIVITDKASGEEHAIAFDDEAYSLGMAAGYEYDTSTLRFLYSAPHVPDETFDYDMTTRERVLRKQRRVPSGFDPAQYVVRRLTAETADGERVPITITHHRDTPIDGSAPCLLHGYGAYGISEAAAFSAARFSLVDRGFVHAIAHVRGGKERGYRWYAEGKLEKKPNTFADFIRVAEHLCETNHTAPGRIAAFGGSAGGMLVGAVVNKRPDLFGAAIADVPFVDVLNTMMDDSLPLTPPEWPEWGNPRDDAQAFETIRSYCPYQNVAAQDYPAMLVIAGVSDPRVTYWEPAKWVAKLRATKTDDNPLLLKTHMAAGHGGVPGRFAALEETGLIFAFLLKQLANPV</sequence>
<organism evidence="8 9">
    <name type="scientific">Salinisphaera orenii MK-B5</name>
    <dbReference type="NCBI Taxonomy" id="856730"/>
    <lineage>
        <taxon>Bacteria</taxon>
        <taxon>Pseudomonadati</taxon>
        <taxon>Pseudomonadota</taxon>
        <taxon>Gammaproteobacteria</taxon>
        <taxon>Salinisphaerales</taxon>
        <taxon>Salinisphaeraceae</taxon>
        <taxon>Salinisphaera</taxon>
    </lineage>
</organism>
<keyword evidence="9" id="KW-1185">Reference proteome</keyword>
<evidence type="ECO:0000259" key="6">
    <source>
        <dbReference type="Pfam" id="PF00326"/>
    </source>
</evidence>
<reference evidence="8 9" key="1">
    <citation type="submission" date="2013-10" db="EMBL/GenBank/DDBJ databases">
        <title>Salinisphaera orenii MK-B5 Genome Sequencing.</title>
        <authorList>
            <person name="Lai Q."/>
            <person name="Li C."/>
            <person name="Shao Z."/>
        </authorList>
    </citation>
    <scope>NUCLEOTIDE SEQUENCE [LARGE SCALE GENOMIC DNA]</scope>
    <source>
        <strain evidence="8 9">MK-B5</strain>
    </source>
</reference>
<dbReference type="EMBL" id="AYKH01000016">
    <property type="protein sequence ID" value="ROO27013.1"/>
    <property type="molecule type" value="Genomic_DNA"/>
</dbReference>
<evidence type="ECO:0000259" key="7">
    <source>
        <dbReference type="Pfam" id="PF02897"/>
    </source>
</evidence>
<dbReference type="InterPro" id="IPR029058">
    <property type="entry name" value="AB_hydrolase_fold"/>
</dbReference>
<keyword evidence="4" id="KW-0720">Serine protease</keyword>
<dbReference type="Gene3D" id="3.40.50.1820">
    <property type="entry name" value="alpha/beta hydrolase"/>
    <property type="match status" value="1"/>
</dbReference>
<keyword evidence="3" id="KW-0378">Hydrolase</keyword>
<evidence type="ECO:0000313" key="8">
    <source>
        <dbReference type="EMBL" id="ROO27013.1"/>
    </source>
</evidence>
<accession>A0A423PN34</accession>
<dbReference type="PANTHER" id="PTHR11757">
    <property type="entry name" value="PROTEASE FAMILY S9A OLIGOPEPTIDASE"/>
    <property type="match status" value="1"/>
</dbReference>
<dbReference type="RefSeq" id="WP_123631196.1">
    <property type="nucleotide sequence ID" value="NZ_AYKH01000016.1"/>
</dbReference>
<dbReference type="InterPro" id="IPR001375">
    <property type="entry name" value="Peptidase_S9_cat"/>
</dbReference>
<dbReference type="PRINTS" id="PR00862">
    <property type="entry name" value="PROLIGOPTASE"/>
</dbReference>
<evidence type="ECO:0000256" key="5">
    <source>
        <dbReference type="SAM" id="MobiDB-lite"/>
    </source>
</evidence>
<feature type="domain" description="Peptidase S9 prolyl oligopeptidase catalytic" evidence="6">
    <location>
        <begin position="508"/>
        <end position="723"/>
    </location>
</feature>
<keyword evidence="2" id="KW-0645">Protease</keyword>
<dbReference type="InterPro" id="IPR023302">
    <property type="entry name" value="Pept_S9A_N"/>
</dbReference>
<comment type="caution">
    <text evidence="8">The sequence shown here is derived from an EMBL/GenBank/DDBJ whole genome shotgun (WGS) entry which is preliminary data.</text>
</comment>